<evidence type="ECO:0000313" key="2">
    <source>
        <dbReference type="EMBL" id="KAL3068993.1"/>
    </source>
</evidence>
<dbReference type="AlphaFoldDB" id="A0ABD2HYR7"/>
<dbReference type="EMBL" id="JBICCN010000434">
    <property type="protein sequence ID" value="KAL3068993.1"/>
    <property type="molecule type" value="Genomic_DNA"/>
</dbReference>
<proteinExistence type="predicted"/>
<sequence>MRIIICLLLITTFKLIKGNYVEDIRKIVDSFGQLTSESSDLAATIRLISKTSAALSKTFSAVASLLMTAVTVFIKVCH</sequence>
<keyword evidence="3" id="KW-1185">Reference proteome</keyword>
<dbReference type="Proteomes" id="UP001620645">
    <property type="component" value="Unassembled WGS sequence"/>
</dbReference>
<protein>
    <submittedName>
        <fullName evidence="2">Uncharacterized protein</fullName>
    </submittedName>
</protein>
<keyword evidence="1" id="KW-0732">Signal</keyword>
<evidence type="ECO:0000256" key="1">
    <source>
        <dbReference type="SAM" id="SignalP"/>
    </source>
</evidence>
<organism evidence="2 3">
    <name type="scientific">Heterodera schachtii</name>
    <name type="common">Sugarbeet cyst nematode worm</name>
    <name type="synonym">Tylenchus schachtii</name>
    <dbReference type="NCBI Taxonomy" id="97005"/>
    <lineage>
        <taxon>Eukaryota</taxon>
        <taxon>Metazoa</taxon>
        <taxon>Ecdysozoa</taxon>
        <taxon>Nematoda</taxon>
        <taxon>Chromadorea</taxon>
        <taxon>Rhabditida</taxon>
        <taxon>Tylenchina</taxon>
        <taxon>Tylenchomorpha</taxon>
        <taxon>Tylenchoidea</taxon>
        <taxon>Heteroderidae</taxon>
        <taxon>Heteroderinae</taxon>
        <taxon>Heterodera</taxon>
    </lineage>
</organism>
<name>A0ABD2HYR7_HETSC</name>
<evidence type="ECO:0000313" key="3">
    <source>
        <dbReference type="Proteomes" id="UP001620645"/>
    </source>
</evidence>
<reference evidence="2 3" key="1">
    <citation type="submission" date="2024-10" db="EMBL/GenBank/DDBJ databases">
        <authorList>
            <person name="Kim D."/>
        </authorList>
    </citation>
    <scope>NUCLEOTIDE SEQUENCE [LARGE SCALE GENOMIC DNA]</scope>
    <source>
        <strain evidence="2">Taebaek</strain>
    </source>
</reference>
<gene>
    <name evidence="2" type="ORF">niasHS_015708</name>
</gene>
<accession>A0ABD2HYR7</accession>
<feature type="chain" id="PRO_5044749391" evidence="1">
    <location>
        <begin position="19"/>
        <end position="78"/>
    </location>
</feature>
<feature type="signal peptide" evidence="1">
    <location>
        <begin position="1"/>
        <end position="18"/>
    </location>
</feature>
<comment type="caution">
    <text evidence="2">The sequence shown here is derived from an EMBL/GenBank/DDBJ whole genome shotgun (WGS) entry which is preliminary data.</text>
</comment>